<evidence type="ECO:0000313" key="1">
    <source>
        <dbReference type="EMBL" id="MDF2257509.1"/>
    </source>
</evidence>
<evidence type="ECO:0008006" key="3">
    <source>
        <dbReference type="Google" id="ProtNLM"/>
    </source>
</evidence>
<name>A0ABT5Z0Z1_9ACTN</name>
<dbReference type="SUPFAM" id="SSF49503">
    <property type="entry name" value="Cupredoxins"/>
    <property type="match status" value="1"/>
</dbReference>
<accession>A0ABT5Z0Z1</accession>
<keyword evidence="2" id="KW-1185">Reference proteome</keyword>
<proteinExistence type="predicted"/>
<dbReference type="Gene3D" id="2.60.40.420">
    <property type="entry name" value="Cupredoxins - blue copper proteins"/>
    <property type="match status" value="1"/>
</dbReference>
<gene>
    <name evidence="1" type="ORF">P2L57_17795</name>
</gene>
<dbReference type="EMBL" id="JARHTQ010000010">
    <property type="protein sequence ID" value="MDF2257509.1"/>
    <property type="molecule type" value="Genomic_DNA"/>
</dbReference>
<dbReference type="RefSeq" id="WP_275815555.1">
    <property type="nucleotide sequence ID" value="NZ_BAAANM010000001.1"/>
</dbReference>
<organism evidence="1 2">
    <name type="scientific">Streptantibioticus ferralitis</name>
    <dbReference type="NCBI Taxonomy" id="236510"/>
    <lineage>
        <taxon>Bacteria</taxon>
        <taxon>Bacillati</taxon>
        <taxon>Actinomycetota</taxon>
        <taxon>Actinomycetes</taxon>
        <taxon>Kitasatosporales</taxon>
        <taxon>Streptomycetaceae</taxon>
        <taxon>Streptantibioticus</taxon>
    </lineage>
</organism>
<protein>
    <recommendedName>
        <fullName evidence="3">EfeO-type cupredoxin-like domain-containing protein</fullName>
    </recommendedName>
</protein>
<reference evidence="1 2" key="1">
    <citation type="submission" date="2023-03" db="EMBL/GenBank/DDBJ databases">
        <title>Draft genome sequence of type strain Streptomyces ferralitis JCM 14344.</title>
        <authorList>
            <person name="Klaysubun C."/>
            <person name="Duangmal K."/>
        </authorList>
    </citation>
    <scope>NUCLEOTIDE SEQUENCE [LARGE SCALE GENOMIC DNA]</scope>
    <source>
        <strain evidence="1 2">JCM 14344</strain>
    </source>
</reference>
<dbReference type="InterPro" id="IPR008972">
    <property type="entry name" value="Cupredoxin"/>
</dbReference>
<evidence type="ECO:0000313" key="2">
    <source>
        <dbReference type="Proteomes" id="UP001220022"/>
    </source>
</evidence>
<comment type="caution">
    <text evidence="1">The sequence shown here is derived from an EMBL/GenBank/DDBJ whole genome shotgun (WGS) entry which is preliminary data.</text>
</comment>
<sequence length="107" mass="11269">MNVSSKPSYTCGEKPVATVNVASTGAFSLQNVAVPQGQSILVANNSGQSLEVVSKPSLGMGMGDQLYHPGEQQTLLFPDAGTYVFASKQHPDQKMTVVVNKSSNPDQ</sequence>
<dbReference type="Proteomes" id="UP001220022">
    <property type="component" value="Unassembled WGS sequence"/>
</dbReference>